<dbReference type="UniPathway" id="UPA00603">
    <property type="reaction ID" value="UER00660"/>
</dbReference>
<dbReference type="Proteomes" id="UP000266313">
    <property type="component" value="Chromosome"/>
</dbReference>
<dbReference type="Gene3D" id="3.20.20.140">
    <property type="entry name" value="Metal-dependent hydrolases"/>
    <property type="match status" value="1"/>
</dbReference>
<dbReference type="EC" id="3.5.4.3" evidence="3 7"/>
<dbReference type="AlphaFoldDB" id="A0A250KWB6"/>
<comment type="catalytic activity">
    <reaction evidence="8">
        <text>guanine + H2O + H(+) = xanthine + NH4(+)</text>
        <dbReference type="Rhea" id="RHEA:14665"/>
        <dbReference type="ChEBI" id="CHEBI:15377"/>
        <dbReference type="ChEBI" id="CHEBI:15378"/>
        <dbReference type="ChEBI" id="CHEBI:16235"/>
        <dbReference type="ChEBI" id="CHEBI:17712"/>
        <dbReference type="ChEBI" id="CHEBI:28938"/>
        <dbReference type="EC" id="3.5.4.3"/>
    </reaction>
</comment>
<dbReference type="PANTHER" id="PTHR11271:SF6">
    <property type="entry name" value="GUANINE DEAMINASE"/>
    <property type="match status" value="1"/>
</dbReference>
<keyword evidence="5 8" id="KW-0378">Hydrolase</keyword>
<accession>A0A250KWB6</accession>
<evidence type="ECO:0000313" key="11">
    <source>
        <dbReference type="Proteomes" id="UP000266313"/>
    </source>
</evidence>
<dbReference type="InterPro" id="IPR032466">
    <property type="entry name" value="Metal_Hydrolase"/>
</dbReference>
<name>A0A250KWB6_9GAMM</name>
<dbReference type="InterPro" id="IPR011059">
    <property type="entry name" value="Metal-dep_hydrolase_composite"/>
</dbReference>
<dbReference type="Gene3D" id="2.30.40.10">
    <property type="entry name" value="Urease, subunit C, domain 1"/>
    <property type="match status" value="1"/>
</dbReference>
<evidence type="ECO:0000256" key="6">
    <source>
        <dbReference type="ARBA" id="ARBA00022833"/>
    </source>
</evidence>
<keyword evidence="6 8" id="KW-0862">Zinc</keyword>
<evidence type="ECO:0000259" key="9">
    <source>
        <dbReference type="Pfam" id="PF01979"/>
    </source>
</evidence>
<evidence type="ECO:0000256" key="4">
    <source>
        <dbReference type="ARBA" id="ARBA00022723"/>
    </source>
</evidence>
<comment type="cofactor">
    <cofactor evidence="8">
        <name>Zn(2+)</name>
        <dbReference type="ChEBI" id="CHEBI:29105"/>
    </cofactor>
    <text evidence="8">Binds 1 zinc ion per subunit.</text>
</comment>
<reference evidence="10 11" key="1">
    <citation type="submission" date="2016-12" db="EMBL/GenBank/DDBJ databases">
        <title>Genome sequencing of Methylocaldum marinum.</title>
        <authorList>
            <person name="Takeuchi M."/>
            <person name="Kamagata Y."/>
            <person name="Hiraoka S."/>
            <person name="Oshima K."/>
            <person name="Hattori M."/>
            <person name="Iwasaki W."/>
        </authorList>
    </citation>
    <scope>NUCLEOTIDE SEQUENCE [LARGE SCALE GENOMIC DNA]</scope>
    <source>
        <strain evidence="10 11">S8</strain>
    </source>
</reference>
<evidence type="ECO:0000256" key="5">
    <source>
        <dbReference type="ARBA" id="ARBA00022801"/>
    </source>
</evidence>
<evidence type="ECO:0000256" key="3">
    <source>
        <dbReference type="ARBA" id="ARBA00012781"/>
    </source>
</evidence>
<dbReference type="OrthoDB" id="9787621at2"/>
<feature type="domain" description="Amidohydrolase-related" evidence="9">
    <location>
        <begin position="66"/>
        <end position="388"/>
    </location>
</feature>
<protein>
    <recommendedName>
        <fullName evidence="3 7">Guanine deaminase</fullName>
        <shortName evidence="8">Guanase</shortName>
        <ecNumber evidence="3 7">3.5.4.3</ecNumber>
    </recommendedName>
    <alternativeName>
        <fullName evidence="8">Guanine aminohydrolase</fullName>
    </alternativeName>
</protein>
<keyword evidence="4 8" id="KW-0479">Metal-binding</keyword>
<dbReference type="InterPro" id="IPR006680">
    <property type="entry name" value="Amidohydro-rel"/>
</dbReference>
<dbReference type="KEGG" id="mmai:sS8_3984"/>
<dbReference type="NCBIfam" id="NF006679">
    <property type="entry name" value="PRK09228.1"/>
    <property type="match status" value="1"/>
</dbReference>
<evidence type="ECO:0000256" key="7">
    <source>
        <dbReference type="NCBIfam" id="TIGR02967"/>
    </source>
</evidence>
<dbReference type="GO" id="GO:0008892">
    <property type="term" value="F:guanine deaminase activity"/>
    <property type="evidence" value="ECO:0007669"/>
    <property type="project" value="UniProtKB-UniRule"/>
</dbReference>
<evidence type="ECO:0000313" key="10">
    <source>
        <dbReference type="EMBL" id="BBA35915.1"/>
    </source>
</evidence>
<comment type="function">
    <text evidence="8">Catalyzes the hydrolytic deamination of guanine, producing xanthine and ammonia.</text>
</comment>
<dbReference type="EMBL" id="AP017928">
    <property type="protein sequence ID" value="BBA35915.1"/>
    <property type="molecule type" value="Genomic_DNA"/>
</dbReference>
<dbReference type="GO" id="GO:0006147">
    <property type="term" value="P:guanine catabolic process"/>
    <property type="evidence" value="ECO:0007669"/>
    <property type="project" value="UniProtKB-UniRule"/>
</dbReference>
<organism evidence="10 11">
    <name type="scientific">Methylocaldum marinum</name>
    <dbReference type="NCBI Taxonomy" id="1432792"/>
    <lineage>
        <taxon>Bacteria</taxon>
        <taxon>Pseudomonadati</taxon>
        <taxon>Pseudomonadota</taxon>
        <taxon>Gammaproteobacteria</taxon>
        <taxon>Methylococcales</taxon>
        <taxon>Methylococcaceae</taxon>
        <taxon>Methylocaldum</taxon>
    </lineage>
</organism>
<dbReference type="GO" id="GO:0008270">
    <property type="term" value="F:zinc ion binding"/>
    <property type="evidence" value="ECO:0007669"/>
    <property type="project" value="UniProtKB-UniRule"/>
</dbReference>
<comment type="pathway">
    <text evidence="1 8">Purine metabolism; guanine degradation; xanthine from guanine: step 1/1.</text>
</comment>
<proteinExistence type="inferred from homology"/>
<sequence length="435" mass="47688">MSMTIHTGTIAHVRGDPFGAEEALEIIEQGALAIDRSGRIGLLGERNAVFEAFPNSEIIDHGNAWLIPGLIDGHLHFPQFYATAGPGNGLLDWLENTVYPAEASFADELFARAAAERFVRHLLACGTTTAMVFGSQFYDANLALFDAAARSGIRLITGMTLMDRNAPPILLRTAEQSLDPVEKLIGLCRTTPRLYYAITPRFALSCSPALLEMCGALLKCHPETYLQTHINETRTETAAVRAAFPRSRHYLDVYDGFGLITERTMLAHSIHTTDAELDRMAEAACAVCHCPTSNAYLGSGLFPLQKHLTRGIRVAMGTDVGAGTQFSVWRELSQAYKVQQLRDCRLDACHLLYLATLGGAKALGLEHEAGSFETGKSADFFVLDYEQDSYLAARLGRCENAMDQLFCLLHLADERHVGATYVHGRLAAPRNRSLP</sequence>
<dbReference type="InterPro" id="IPR051607">
    <property type="entry name" value="Metallo-dep_hydrolases"/>
</dbReference>
<dbReference type="GO" id="GO:0005829">
    <property type="term" value="C:cytosol"/>
    <property type="evidence" value="ECO:0007669"/>
    <property type="project" value="TreeGrafter"/>
</dbReference>
<comment type="similarity">
    <text evidence="2 8">Belongs to the metallo-dependent hydrolases superfamily. ATZ/TRZ family.</text>
</comment>
<dbReference type="Pfam" id="PF01979">
    <property type="entry name" value="Amidohydro_1"/>
    <property type="match status" value="1"/>
</dbReference>
<dbReference type="InterPro" id="IPR014311">
    <property type="entry name" value="Guanine_deaminase"/>
</dbReference>
<gene>
    <name evidence="10" type="ORF">sS8_3984</name>
</gene>
<evidence type="ECO:0000256" key="2">
    <source>
        <dbReference type="ARBA" id="ARBA00006745"/>
    </source>
</evidence>
<evidence type="ECO:0000256" key="1">
    <source>
        <dbReference type="ARBA" id="ARBA00004984"/>
    </source>
</evidence>
<dbReference type="NCBIfam" id="TIGR02967">
    <property type="entry name" value="guan_deamin"/>
    <property type="match status" value="1"/>
</dbReference>
<dbReference type="SUPFAM" id="SSF51556">
    <property type="entry name" value="Metallo-dependent hydrolases"/>
    <property type="match status" value="1"/>
</dbReference>
<dbReference type="SUPFAM" id="SSF51338">
    <property type="entry name" value="Composite domain of metallo-dependent hydrolases"/>
    <property type="match status" value="1"/>
</dbReference>
<evidence type="ECO:0000256" key="8">
    <source>
        <dbReference type="RuleBase" id="RU366009"/>
    </source>
</evidence>
<dbReference type="PANTHER" id="PTHR11271">
    <property type="entry name" value="GUANINE DEAMINASE"/>
    <property type="match status" value="1"/>
</dbReference>
<keyword evidence="11" id="KW-1185">Reference proteome</keyword>